<evidence type="ECO:0000313" key="5">
    <source>
        <dbReference type="Proteomes" id="UP000287467"/>
    </source>
</evidence>
<protein>
    <submittedName>
        <fullName evidence="2">Uncharacterized protein</fullName>
    </submittedName>
</protein>
<evidence type="ECO:0000256" key="1">
    <source>
        <dbReference type="SAM" id="Phobius"/>
    </source>
</evidence>
<evidence type="ECO:0000313" key="4">
    <source>
        <dbReference type="Proteomes" id="UP000286910"/>
    </source>
</evidence>
<organism evidence="2 4">
    <name type="scientific">Thermus scotoductus</name>
    <dbReference type="NCBI Taxonomy" id="37636"/>
    <lineage>
        <taxon>Bacteria</taxon>
        <taxon>Thermotogati</taxon>
        <taxon>Deinococcota</taxon>
        <taxon>Deinococci</taxon>
        <taxon>Thermales</taxon>
        <taxon>Thermaceae</taxon>
        <taxon>Thermus</taxon>
    </lineage>
</organism>
<accession>A0A430RCX5</accession>
<dbReference type="EMBL" id="PEMW01000160">
    <property type="protein sequence ID" value="RTI56693.1"/>
    <property type="molecule type" value="Genomic_DNA"/>
</dbReference>
<evidence type="ECO:0000313" key="3">
    <source>
        <dbReference type="EMBL" id="RTI56693.1"/>
    </source>
</evidence>
<keyword evidence="1" id="KW-0472">Membrane</keyword>
<dbReference type="AlphaFoldDB" id="A0A430RCX5"/>
<dbReference type="RefSeq" id="WP_051909174.1">
    <property type="nucleotide sequence ID" value="NZ_PEMI01000128.1"/>
</dbReference>
<feature type="transmembrane region" description="Helical" evidence="1">
    <location>
        <begin position="53"/>
        <end position="73"/>
    </location>
</feature>
<comment type="caution">
    <text evidence="2">The sequence shown here is derived from an EMBL/GenBank/DDBJ whole genome shotgun (WGS) entry which is preliminary data.</text>
</comment>
<proteinExistence type="predicted"/>
<sequence length="94" mass="10145">MGFAPFPAAGGTDPAPRRFALRAPLLAFLHAHRTPFLDRLALLLSQSASFKTLLPLLALLVLLTPLGLTRAYLGRRAWVPLVLAGGAFWVEVAK</sequence>
<evidence type="ECO:0000313" key="2">
    <source>
        <dbReference type="EMBL" id="RTH05218.1"/>
    </source>
</evidence>
<reference evidence="4 5" key="1">
    <citation type="journal article" date="2019" name="Extremophiles">
        <title>Biogeography of thermophiles and predominance of Thermus scotoductus in domestic water heaters.</title>
        <authorList>
            <person name="Wilpiszeski R.L."/>
            <person name="Zhang Z."/>
            <person name="House C.H."/>
        </authorList>
    </citation>
    <scope>NUCLEOTIDE SEQUENCE [LARGE SCALE GENOMIC DNA]</scope>
    <source>
        <strain evidence="3 5">1_S1</strain>
        <strain evidence="2 4">32_S32</strain>
    </source>
</reference>
<name>A0A430RCX5_THESC</name>
<keyword evidence="1" id="KW-0812">Transmembrane</keyword>
<dbReference type="EMBL" id="PELR01000082">
    <property type="protein sequence ID" value="RTH05218.1"/>
    <property type="molecule type" value="Genomic_DNA"/>
</dbReference>
<dbReference type="Proteomes" id="UP000287467">
    <property type="component" value="Unassembled WGS sequence"/>
</dbReference>
<dbReference type="Proteomes" id="UP000286910">
    <property type="component" value="Unassembled WGS sequence"/>
</dbReference>
<gene>
    <name evidence="3" type="ORF">CSW14_05870</name>
    <name evidence="2" type="ORF">CSW45_03790</name>
</gene>
<keyword evidence="1" id="KW-1133">Transmembrane helix</keyword>